<reference evidence="8" key="1">
    <citation type="submission" date="2024-02" db="EMBL/GenBank/DDBJ databases">
        <authorList>
            <consortium name="ELIXIR-Norway"/>
            <consortium name="Elixir Norway"/>
        </authorList>
    </citation>
    <scope>NUCLEOTIDE SEQUENCE</scope>
</reference>
<comment type="subcellular location">
    <subcellularLocation>
        <location evidence="1">Nucleus</location>
    </subcellularLocation>
</comment>
<feature type="domain" description="AP2/ERF" evidence="7">
    <location>
        <begin position="101"/>
        <end position="156"/>
    </location>
</feature>
<organism evidence="8 9">
    <name type="scientific">Sphagnum troendelagicum</name>
    <dbReference type="NCBI Taxonomy" id="128251"/>
    <lineage>
        <taxon>Eukaryota</taxon>
        <taxon>Viridiplantae</taxon>
        <taxon>Streptophyta</taxon>
        <taxon>Embryophyta</taxon>
        <taxon>Bryophyta</taxon>
        <taxon>Sphagnophytina</taxon>
        <taxon>Sphagnopsida</taxon>
        <taxon>Sphagnales</taxon>
        <taxon>Sphagnaceae</taxon>
        <taxon>Sphagnum</taxon>
    </lineage>
</organism>
<feature type="region of interest" description="Disordered" evidence="6">
    <location>
        <begin position="177"/>
        <end position="200"/>
    </location>
</feature>
<evidence type="ECO:0000256" key="4">
    <source>
        <dbReference type="ARBA" id="ARBA00023163"/>
    </source>
</evidence>
<proteinExistence type="predicted"/>
<evidence type="ECO:0000256" key="3">
    <source>
        <dbReference type="ARBA" id="ARBA00023125"/>
    </source>
</evidence>
<dbReference type="InterPro" id="IPR001471">
    <property type="entry name" value="AP2/ERF_dom"/>
</dbReference>
<dbReference type="Proteomes" id="UP001497512">
    <property type="component" value="Chromosome 7"/>
</dbReference>
<evidence type="ECO:0000256" key="5">
    <source>
        <dbReference type="ARBA" id="ARBA00023242"/>
    </source>
</evidence>
<evidence type="ECO:0000256" key="6">
    <source>
        <dbReference type="SAM" id="MobiDB-lite"/>
    </source>
</evidence>
<dbReference type="SMART" id="SM00380">
    <property type="entry name" value="AP2"/>
    <property type="match status" value="1"/>
</dbReference>
<sequence length="211" mass="24512">MVSIRKRRPGGLSPDKHGQPQAYQRLPFLLSARETTLASPEGLKSNEDIPPKQEVHTTCTSLAQPLNQIYAPNLFPKERELKKRKHQRRKQHGNQEPCVMRGVYFKNMKWQAAIKVEKKQVHLGTVGSQEEAARLYDRAAYMCGREPNFELSEEDKLELQGFQWDEFLELTRKSILNKKRQRAKREDRDKNRDVPAAMDELENPSLSMCLL</sequence>
<name>A0ABP0UWN6_9BRYO</name>
<evidence type="ECO:0000256" key="1">
    <source>
        <dbReference type="ARBA" id="ARBA00004123"/>
    </source>
</evidence>
<keyword evidence="4" id="KW-0804">Transcription</keyword>
<accession>A0ABP0UWN6</accession>
<gene>
    <name evidence="8" type="ORF">CSSPTR1EN2_LOCUS20934</name>
</gene>
<evidence type="ECO:0000313" key="8">
    <source>
        <dbReference type="EMBL" id="CAK9231791.1"/>
    </source>
</evidence>
<dbReference type="SUPFAM" id="SSF54171">
    <property type="entry name" value="DNA-binding domain"/>
    <property type="match status" value="1"/>
</dbReference>
<feature type="compositionally biased region" description="Basic and acidic residues" evidence="6">
    <location>
        <begin position="184"/>
        <end position="193"/>
    </location>
</feature>
<dbReference type="InterPro" id="IPR036955">
    <property type="entry name" value="AP2/ERF_dom_sf"/>
</dbReference>
<keyword evidence="2" id="KW-0805">Transcription regulation</keyword>
<dbReference type="InterPro" id="IPR016177">
    <property type="entry name" value="DNA-bd_dom_sf"/>
</dbReference>
<evidence type="ECO:0000313" key="9">
    <source>
        <dbReference type="Proteomes" id="UP001497512"/>
    </source>
</evidence>
<protein>
    <recommendedName>
        <fullName evidence="7">AP2/ERF domain-containing protein</fullName>
    </recommendedName>
</protein>
<feature type="region of interest" description="Disordered" evidence="6">
    <location>
        <begin position="1"/>
        <end position="54"/>
    </location>
</feature>
<dbReference type="EMBL" id="OZ019899">
    <property type="protein sequence ID" value="CAK9231791.1"/>
    <property type="molecule type" value="Genomic_DNA"/>
</dbReference>
<evidence type="ECO:0000256" key="2">
    <source>
        <dbReference type="ARBA" id="ARBA00023015"/>
    </source>
</evidence>
<dbReference type="Gene3D" id="3.30.730.10">
    <property type="entry name" value="AP2/ERF domain"/>
    <property type="match status" value="1"/>
</dbReference>
<dbReference type="PANTHER" id="PTHR32467">
    <property type="entry name" value="AP2-LIKE ETHYLENE-RESPONSIVE TRANSCRIPTION FACTOR"/>
    <property type="match status" value="1"/>
</dbReference>
<keyword evidence="9" id="KW-1185">Reference proteome</keyword>
<evidence type="ECO:0000259" key="7">
    <source>
        <dbReference type="SMART" id="SM00380"/>
    </source>
</evidence>
<feature type="compositionally biased region" description="Basic and acidic residues" evidence="6">
    <location>
        <begin position="44"/>
        <end position="54"/>
    </location>
</feature>
<keyword evidence="5" id="KW-0539">Nucleus</keyword>
<dbReference type="PANTHER" id="PTHR32467:SF4">
    <property type="entry name" value="OS02G0499000 PROTEIN"/>
    <property type="match status" value="1"/>
</dbReference>
<keyword evidence="3" id="KW-0238">DNA-binding</keyword>